<keyword evidence="6 7" id="KW-0472">Membrane</keyword>
<keyword evidence="3" id="KW-1003">Cell membrane</keyword>
<sequence>MTKIFFSVLPVLTLFVLGYLLQRIYFFKERSIGDIKKLVVSIALPCLLFRAFSQLELQPKFLVVVVLVFGICGIMLMLGEMLAHALHISSPYFPILLGGFETGMLGYAIFIAVYGIDEIDKLAIIDLGQVLFVFFVLMALLMKHRDGAQSVSQLVKMFLSSPVIISIFLGIFVSLVKGDADYSTNRMVHFVGQVMTLLGNLTVPLICLVIGYELKFDFHSARLSVKTIIIRKIFLIAFALLMNKVVFVRILHLEPIYEYALLAMFLMPPPFVIALFLKEEDQENQQYVVNTLSLSTIVSIGLFIVISMVYR</sequence>
<dbReference type="AlphaFoldDB" id="A0A0S6W9B8"/>
<reference evidence="8" key="1">
    <citation type="journal article" date="2015" name="PeerJ">
        <title>First genomic representation of candidate bacterial phylum KSB3 points to enhanced environmental sensing as a trigger of wastewater bulking.</title>
        <authorList>
            <person name="Sekiguchi Y."/>
            <person name="Ohashi A."/>
            <person name="Parks D.H."/>
            <person name="Yamauchi T."/>
            <person name="Tyson G.W."/>
            <person name="Hugenholtz P."/>
        </authorList>
    </citation>
    <scope>NUCLEOTIDE SEQUENCE [LARGE SCALE GENOMIC DNA]</scope>
</reference>
<dbReference type="Pfam" id="PF03547">
    <property type="entry name" value="Mem_trans"/>
    <property type="match status" value="1"/>
</dbReference>
<dbReference type="GO" id="GO:0016020">
    <property type="term" value="C:membrane"/>
    <property type="evidence" value="ECO:0007669"/>
    <property type="project" value="UniProtKB-SubCell"/>
</dbReference>
<keyword evidence="5 7" id="KW-1133">Transmembrane helix</keyword>
<evidence type="ECO:0000256" key="6">
    <source>
        <dbReference type="ARBA" id="ARBA00023136"/>
    </source>
</evidence>
<feature type="transmembrane region" description="Helical" evidence="7">
    <location>
        <begin position="122"/>
        <end position="142"/>
    </location>
</feature>
<keyword evidence="9" id="KW-1185">Reference proteome</keyword>
<evidence type="ECO:0000256" key="4">
    <source>
        <dbReference type="ARBA" id="ARBA00022692"/>
    </source>
</evidence>
<dbReference type="GO" id="GO:0055085">
    <property type="term" value="P:transmembrane transport"/>
    <property type="evidence" value="ECO:0007669"/>
    <property type="project" value="InterPro"/>
</dbReference>
<feature type="transmembrane region" description="Helical" evidence="7">
    <location>
        <begin position="154"/>
        <end position="176"/>
    </location>
</feature>
<dbReference type="InterPro" id="IPR004776">
    <property type="entry name" value="Mem_transp_PIN-like"/>
</dbReference>
<evidence type="ECO:0000256" key="1">
    <source>
        <dbReference type="ARBA" id="ARBA00004141"/>
    </source>
</evidence>
<feature type="transmembrane region" description="Helical" evidence="7">
    <location>
        <begin position="289"/>
        <end position="310"/>
    </location>
</feature>
<dbReference type="eggNOG" id="COG0679">
    <property type="taxonomic scope" value="Bacteria"/>
</dbReference>
<feature type="transmembrane region" description="Helical" evidence="7">
    <location>
        <begin position="61"/>
        <end position="83"/>
    </location>
</feature>
<evidence type="ECO:0000313" key="9">
    <source>
        <dbReference type="Proteomes" id="UP000030661"/>
    </source>
</evidence>
<feature type="transmembrane region" description="Helical" evidence="7">
    <location>
        <begin position="6"/>
        <end position="26"/>
    </location>
</feature>
<keyword evidence="4 7" id="KW-0812">Transmembrane</keyword>
<feature type="transmembrane region" description="Helical" evidence="7">
    <location>
        <begin position="233"/>
        <end position="253"/>
    </location>
</feature>
<dbReference type="HOGENOM" id="CLU_075776_0_0_0"/>
<evidence type="ECO:0000256" key="2">
    <source>
        <dbReference type="ARBA" id="ARBA00022448"/>
    </source>
</evidence>
<evidence type="ECO:0000313" key="8">
    <source>
        <dbReference type="EMBL" id="GAK54794.1"/>
    </source>
</evidence>
<feature type="transmembrane region" description="Helical" evidence="7">
    <location>
        <begin position="188"/>
        <end position="212"/>
    </location>
</feature>
<protein>
    <submittedName>
        <fullName evidence="8">Auxin efflux carrier</fullName>
    </submittedName>
</protein>
<gene>
    <name evidence="8" type="ORF">U27_01624</name>
</gene>
<evidence type="ECO:0000256" key="3">
    <source>
        <dbReference type="ARBA" id="ARBA00022475"/>
    </source>
</evidence>
<dbReference type="Proteomes" id="UP000030661">
    <property type="component" value="Unassembled WGS sequence"/>
</dbReference>
<accession>A0A0S6W9B8</accession>
<dbReference type="PANTHER" id="PTHR36838">
    <property type="entry name" value="AUXIN EFFLUX CARRIER FAMILY PROTEIN"/>
    <property type="match status" value="1"/>
</dbReference>
<dbReference type="STRING" id="1499967.U27_01624"/>
<feature type="transmembrane region" description="Helical" evidence="7">
    <location>
        <begin position="95"/>
        <end position="116"/>
    </location>
</feature>
<proteinExistence type="predicted"/>
<evidence type="ECO:0000256" key="7">
    <source>
        <dbReference type="SAM" id="Phobius"/>
    </source>
</evidence>
<keyword evidence="2" id="KW-0813">Transport</keyword>
<name>A0A0S6W9B8_VECG1</name>
<dbReference type="PANTHER" id="PTHR36838:SF3">
    <property type="entry name" value="TRANSPORTER AUXIN EFFLUX CARRIER EC FAMILY"/>
    <property type="match status" value="1"/>
</dbReference>
<comment type="subcellular location">
    <subcellularLocation>
        <location evidence="1">Membrane</location>
        <topology evidence="1">Multi-pass membrane protein</topology>
    </subcellularLocation>
</comment>
<evidence type="ECO:0000256" key="5">
    <source>
        <dbReference type="ARBA" id="ARBA00022989"/>
    </source>
</evidence>
<dbReference type="EMBL" id="DF820463">
    <property type="protein sequence ID" value="GAK54794.1"/>
    <property type="molecule type" value="Genomic_DNA"/>
</dbReference>
<feature type="transmembrane region" description="Helical" evidence="7">
    <location>
        <begin position="259"/>
        <end position="277"/>
    </location>
</feature>
<organism evidence="8">
    <name type="scientific">Vecturithrix granuli</name>
    <dbReference type="NCBI Taxonomy" id="1499967"/>
    <lineage>
        <taxon>Bacteria</taxon>
        <taxon>Candidatus Moduliflexota</taxon>
        <taxon>Candidatus Vecturitrichia</taxon>
        <taxon>Candidatus Vecturitrichales</taxon>
        <taxon>Candidatus Vecturitrichaceae</taxon>
        <taxon>Candidatus Vecturithrix</taxon>
    </lineage>
</organism>